<evidence type="ECO:0000256" key="1">
    <source>
        <dbReference type="SAM" id="MobiDB-lite"/>
    </source>
</evidence>
<feature type="compositionally biased region" description="Polar residues" evidence="1">
    <location>
        <begin position="2328"/>
        <end position="2340"/>
    </location>
</feature>
<feature type="region of interest" description="Disordered" evidence="1">
    <location>
        <begin position="2636"/>
        <end position="2701"/>
    </location>
</feature>
<keyword evidence="4" id="KW-1185">Reference proteome</keyword>
<reference evidence="3" key="1">
    <citation type="submission" date="2019-05" db="EMBL/GenBank/DDBJ databases">
        <title>Annotation for the trematode Fasciolopsis buski.</title>
        <authorList>
            <person name="Choi Y.-J."/>
        </authorList>
    </citation>
    <scope>NUCLEOTIDE SEQUENCE</scope>
    <source>
        <strain evidence="3">HT</strain>
        <tissue evidence="3">Whole worm</tissue>
    </source>
</reference>
<feature type="compositionally biased region" description="Low complexity" evidence="1">
    <location>
        <begin position="1985"/>
        <end position="1996"/>
    </location>
</feature>
<feature type="compositionally biased region" description="Polar residues" evidence="1">
    <location>
        <begin position="818"/>
        <end position="837"/>
    </location>
</feature>
<gene>
    <name evidence="3" type="ORF">FBUS_08315</name>
</gene>
<feature type="region of interest" description="Disordered" evidence="1">
    <location>
        <begin position="1573"/>
        <end position="1596"/>
    </location>
</feature>
<evidence type="ECO:0000259" key="2">
    <source>
        <dbReference type="Pfam" id="PF25572"/>
    </source>
</evidence>
<feature type="region of interest" description="Disordered" evidence="1">
    <location>
        <begin position="58"/>
        <end position="84"/>
    </location>
</feature>
<feature type="region of interest" description="Disordered" evidence="1">
    <location>
        <begin position="2487"/>
        <end position="2510"/>
    </location>
</feature>
<feature type="region of interest" description="Disordered" evidence="1">
    <location>
        <begin position="1968"/>
        <end position="1996"/>
    </location>
</feature>
<feature type="domain" description="ZSWIM8 TPR repeats" evidence="2">
    <location>
        <begin position="363"/>
        <end position="614"/>
    </location>
</feature>
<evidence type="ECO:0000313" key="3">
    <source>
        <dbReference type="EMBL" id="KAA0200366.1"/>
    </source>
</evidence>
<sequence>FHLSATVLSGLHLGPPLNPCQNGRLSDLLDGTLTSGNAADPYHVNFTVNATSEARRAQADLTGGTQSEGLDPTPHQTTDRGGLNIEPGYPAYRVSLTFDRGRITSCSCTCTFDVEERCANLTSPRYHADCEGARNTYSNNGVSFTMTGSANQNSIFGAFPYQAMSFNRALRNGQQSTSGLVERDVGNPPVSSAESASYLRPGQTSLRGTTGLFRYVLGKHTSPFGAAGLRWGAQPGGATSAHPSSRHGRDLMPVTTNGFGTAGAPMPSGTWCSHVVATCLMRIRQPDQVLLRAPISESLSKLSKEDLQKFAQNLICYVGPKKILPAAQCILDQLLDSSDNPMKSSSGAPDPTAGGALGDAAAWCFDGAVLEEKLRVTLRRFWASKPALLYTDIGSFNSHFPVSVDNFHCVLNSLRSNIPRGLWDLLSIIGDMMRRQDNNGVLLLEIVTRCILDMFELMSWWYVIQLDPCFVPKGVPLCQKHTHYAALWLCEEIVQLWRLACLNPELRPLTGLALSGRFPSGSSATSVGSRDGPGSLGANSWLLQQLASRLRAFHIFALEQAGFRITNQTIPSEPTGVRDVCAIPCSSTGEDSAFRTGDEYNRFRGFKPALAACLLTWPYDLPPTHTLSSVEFRAYMPTFTGSRVNSQKCEFEHDHPDFLLSGSCDSSIMWQKLTHVPHKLHNPTLDEQDPLAHLFADLPTPSDDVELAFTKFQALNAHGYADQALIWARYLAYRLLYLSNDIVHQSELVAFETVTDRQMPACPEDGPNRNNNNNTSAVTASDGKSSNTSTNQRSNVRITSLERNTNGSNRSKKVVPSSPGNCSMSTPSGPGDSSQSNRSKKLGYTTDSTDSSSDQATQSSSRTSLKAVEWATKVSHLLDQIRCLMECLTRRYDDALANPTNSSSASRITNSGRALLMFRGPDPASVDLHLDDTASPVAQQIVHHDSAPIRDEWVCIDIELAFRLGFLGLSVSRPPTMSPTIEVRLFDQEVGLLTRMCRLPLHRACPHVLSSIRHEAMRIARSMSIYQTGGYFSFAAIFMFSFSGDILVPYNLATYVFHQLVGTRQTSFVVTRLADPSALLTLPSVSEANVVNTSVAEPTTGSAPNVTNTNTTNNNNSADGSTGRTSSCPVLATGAILDGSGLPLVVSNYLTEQYEVDSDELERKKDSCTRRLGGTQSVYLHQVDLAQLEDAVLADAELGLSAVLSVLGVRSRVPEANYTYFVEGQWAQLNALTVYVLRHYRDELAKLDRILLHLLDRHYNPNFLAPPLWACLTLTPRDLMRYTVSESNSNSQQQMIKNSTSNIEDDLIITNPNRLPSDPSCLLFPGDLGLSNELGASLIAGSFDSAPVVPHATAASESESHLSPVPFTSNATDVVAQTIAPSSSSPTALELRSTDHMALADYETPMQPAVTPQPTPNRQEERIAPTSSRQCSSPTASPACMQTRTTSDSCIFDPASASEDTDTFSDSKFGSHSVGMAAVDTSAPETTSSDNSPAATRRMCAVRSIQSNLAARNVDDLPASEVGVGACCANLTNSGLSTPGSTFPIRNSTSALRTRNRVLGTCVGPILTAHGPVSSYSSTSLSEDDDHVPTRTDPPSLVCQQQQQLQQHQQHSFDSTAVTSEVLTGESHDGITLPGLRSNCTSHTPCPSQTAPDVNKSCDEDKIGDAPNVETGSDYNVDKNHGIVGDQDGDSDTSSEPVGERCSVATTQPNENAADVIPSNSADQWTDRFERLPLQPLSNSIAFHTFNLAKLVRKLAGGPRTSGSVFMAEPDANGTVHRNLHLVAFQIGLFGLGLYNALHPSWQSRTFSRDSGWISQQVFEIGIPAACILYHSWQQHLTAAELAGIAFQLSRENNRALVDIAAELCLASLNMCTTLKPLEIYRAISQCEEHSSLTLERGLLRIESSENRTSYGILPEIHFFLARSWFSLHQSVTEEYNKALETFHQQIQSLNSTVQAQKQQKPQQCATPAVEADGSDKSTVDIQTSSLPSLSSPSSLPGEQLFSVSGLQSVTQTIAWPNPSMIRNPLFIPVGLMPPQPPPQPVPTIALPGDPSLMYSGSLNSTGTPYGPVPGQPLQPHPASMSVYPSVFYYAQPGLGFSQTPVYSHYRPSQPPPPQPALLPTPGQSNPLVYAQSAGFTQIPCLQPNTSFPPSNSSVPISVTRMVPLSSPQPPPQQTMVHSSFPANSGLLPPSPMNSVPLGPFAPSGSCIPPPQTSQTAISANRMFFPLQRDQLSDAALYATNLTNLVTSQAPVAVTMCTTAPFASRDGLTPVPAMLTPNTPTPPRVNNFVSSPPPSVPPGSSHLVFTQRMASMSNASSSVVVHPALSDRASSTSETDSSRPADSVAEAGLLLSSLSEDPPGVTSCAHSTATGSKEFTCKGSAALVTSDFAVRSNTEATSPISAYATLKALDAKAHQYLRRAYLCATSAIKKIFLNSVASGLGPSVVYEYCTLILQCVQCPLLMNEITVKVIDYFKRICSTNTTNCTSVPQTSSFTDPPPSANGSDHSNQTFPSSVQYVGRDAPSTQYFPHPPVVTTWPIFSPSSSNETWPGSTNPLDPLLPFSHPNTYVNQTQPCPVRSPAPWMPSFPPVVSITSDSLTELIMHYQRLGFHPPEQIAHAPGAMRESCLILQSPADCVTQSTPHPNSHQPQTRQHHPQAQHDGLSCQPWAHPAISQPAAGYPPPATGNQPPTTPVTSTSSSGIGPMNRFVVGQELIERFVNRTHALFHAFIEHRLQYIGQGQTEWDEFVDLILKAYNVHLSTPATDYALHWNALLTRIRRHHKCSASLWQRILAGIQTADLKRSN</sequence>
<dbReference type="Pfam" id="PF25572">
    <property type="entry name" value="TPR_ZSWIM8"/>
    <property type="match status" value="1"/>
</dbReference>
<feature type="compositionally biased region" description="Polar residues" evidence="1">
    <location>
        <begin position="1425"/>
        <end position="1444"/>
    </location>
</feature>
<proteinExistence type="predicted"/>
<dbReference type="OrthoDB" id="10013584at2759"/>
<feature type="region of interest" description="Disordered" evidence="1">
    <location>
        <begin position="2323"/>
        <end position="2342"/>
    </location>
</feature>
<feature type="region of interest" description="Disordered" evidence="1">
    <location>
        <begin position="175"/>
        <end position="203"/>
    </location>
</feature>
<dbReference type="PANTHER" id="PTHR22619">
    <property type="entry name" value="ZINC FINGER SWIM DOMAIN CONTAINING PROTEIN 4, 5, 6"/>
    <property type="match status" value="1"/>
</dbReference>
<feature type="region of interest" description="Disordered" evidence="1">
    <location>
        <begin position="1095"/>
        <end position="1125"/>
    </location>
</feature>
<protein>
    <submittedName>
        <fullName evidence="3">Zinc finger SWIM domain-containing protein</fullName>
    </submittedName>
</protein>
<feature type="compositionally biased region" description="Polar residues" evidence="1">
    <location>
        <begin position="1095"/>
        <end position="1104"/>
    </location>
</feature>
<dbReference type="Proteomes" id="UP000728185">
    <property type="component" value="Unassembled WGS sequence"/>
</dbReference>
<name>A0A8E0S621_9TREM</name>
<feature type="non-terminal residue" evidence="3">
    <location>
        <position position="1"/>
    </location>
</feature>
<feature type="region of interest" description="Disordered" evidence="1">
    <location>
        <begin position="1406"/>
        <end position="1444"/>
    </location>
</feature>
<dbReference type="EMBL" id="LUCM01000569">
    <property type="protein sequence ID" value="KAA0200366.1"/>
    <property type="molecule type" value="Genomic_DNA"/>
</dbReference>
<comment type="caution">
    <text evidence="3">The sequence shown here is derived from an EMBL/GenBank/DDBJ whole genome shotgun (WGS) entry which is preliminary data.</text>
</comment>
<feature type="compositionally biased region" description="Polar residues" evidence="1">
    <location>
        <begin position="775"/>
        <end position="809"/>
    </location>
</feature>
<dbReference type="PANTHER" id="PTHR22619:SF1">
    <property type="entry name" value="ZINC FINGER SWIM DOMAIN-CONTAINING PROTEIN 8"/>
    <property type="match status" value="1"/>
</dbReference>
<dbReference type="GO" id="GO:0031462">
    <property type="term" value="C:Cul2-RING ubiquitin ligase complex"/>
    <property type="evidence" value="ECO:0007669"/>
    <property type="project" value="TreeGrafter"/>
</dbReference>
<organism evidence="3 4">
    <name type="scientific">Fasciolopsis buskii</name>
    <dbReference type="NCBI Taxonomy" id="27845"/>
    <lineage>
        <taxon>Eukaryota</taxon>
        <taxon>Metazoa</taxon>
        <taxon>Spiralia</taxon>
        <taxon>Lophotrochozoa</taxon>
        <taxon>Platyhelminthes</taxon>
        <taxon>Trematoda</taxon>
        <taxon>Digenea</taxon>
        <taxon>Plagiorchiida</taxon>
        <taxon>Echinostomata</taxon>
        <taxon>Echinostomatoidea</taxon>
        <taxon>Fasciolidae</taxon>
        <taxon>Fasciolopsis</taxon>
    </lineage>
</organism>
<dbReference type="InterPro" id="IPR057945">
    <property type="entry name" value="TPR_ZSWIM8"/>
</dbReference>
<feature type="region of interest" description="Disordered" evidence="1">
    <location>
        <begin position="759"/>
        <end position="865"/>
    </location>
</feature>
<evidence type="ECO:0000313" key="4">
    <source>
        <dbReference type="Proteomes" id="UP000728185"/>
    </source>
</evidence>
<feature type="compositionally biased region" description="Polar residues" evidence="1">
    <location>
        <begin position="2636"/>
        <end position="2650"/>
    </location>
</feature>
<feature type="compositionally biased region" description="Low complexity" evidence="1">
    <location>
        <begin position="1105"/>
        <end position="1116"/>
    </location>
</feature>
<feature type="compositionally biased region" description="Low complexity" evidence="1">
    <location>
        <begin position="845"/>
        <end position="864"/>
    </location>
</feature>
<feature type="region of interest" description="Disordered" evidence="1">
    <location>
        <begin position="1660"/>
        <end position="1720"/>
    </location>
</feature>
<accession>A0A8E0S621</accession>